<feature type="compositionally biased region" description="Basic and acidic residues" evidence="2">
    <location>
        <begin position="113"/>
        <end position="134"/>
    </location>
</feature>
<keyword evidence="5" id="KW-1185">Reference proteome</keyword>
<reference evidence="4 5" key="1">
    <citation type="journal article" date="2019" name="Emerg. Microbes Infect.">
        <title>Comprehensive subspecies identification of 175 nontuberculous mycobacteria species based on 7547 genomic profiles.</title>
        <authorList>
            <person name="Matsumoto Y."/>
            <person name="Kinjo T."/>
            <person name="Motooka D."/>
            <person name="Nabeya D."/>
            <person name="Jung N."/>
            <person name="Uechi K."/>
            <person name="Horii T."/>
            <person name="Iida T."/>
            <person name="Fujita J."/>
            <person name="Nakamura S."/>
        </authorList>
    </citation>
    <scope>NUCLEOTIDE SEQUENCE [LARGE SCALE GENOMIC DNA]</scope>
    <source>
        <strain evidence="4 5">JCM 30622</strain>
    </source>
</reference>
<dbReference type="InterPro" id="IPR047057">
    <property type="entry name" value="MerR_fam"/>
</dbReference>
<accession>A0ABM7K3E5</accession>
<protein>
    <recommendedName>
        <fullName evidence="3">HTH merR-type domain-containing protein</fullName>
    </recommendedName>
</protein>
<dbReference type="PRINTS" id="PR00040">
    <property type="entry name" value="HTHMERR"/>
</dbReference>
<dbReference type="EMBL" id="AP022597">
    <property type="protein sequence ID" value="BBY68497.1"/>
    <property type="molecule type" value="Genomic_DNA"/>
</dbReference>
<name>A0ABM7K3E5_9MYCO</name>
<dbReference type="PANTHER" id="PTHR30204:SF58">
    <property type="entry name" value="HTH-TYPE TRANSCRIPTIONAL REGULATOR YFMP"/>
    <property type="match status" value="1"/>
</dbReference>
<organism evidence="4 5">
    <name type="scientific">Mycobacterium paraintracellulare</name>
    <dbReference type="NCBI Taxonomy" id="1138383"/>
    <lineage>
        <taxon>Bacteria</taxon>
        <taxon>Bacillati</taxon>
        <taxon>Actinomycetota</taxon>
        <taxon>Actinomycetes</taxon>
        <taxon>Mycobacteriales</taxon>
        <taxon>Mycobacteriaceae</taxon>
        <taxon>Mycobacterium</taxon>
        <taxon>Mycobacterium avium complex (MAC)</taxon>
    </lineage>
</organism>
<dbReference type="PROSITE" id="PS50937">
    <property type="entry name" value="HTH_MERR_2"/>
    <property type="match status" value="1"/>
</dbReference>
<dbReference type="InterPro" id="IPR000551">
    <property type="entry name" value="MerR-type_HTH_dom"/>
</dbReference>
<keyword evidence="1" id="KW-0238">DNA-binding</keyword>
<dbReference type="PANTHER" id="PTHR30204">
    <property type="entry name" value="REDOX-CYCLING DRUG-SENSING TRANSCRIPTIONAL ACTIVATOR SOXR"/>
    <property type="match status" value="1"/>
</dbReference>
<evidence type="ECO:0000256" key="2">
    <source>
        <dbReference type="SAM" id="MobiDB-lite"/>
    </source>
</evidence>
<evidence type="ECO:0000313" key="5">
    <source>
        <dbReference type="Proteomes" id="UP000466578"/>
    </source>
</evidence>
<sequence>MNQLRGCAMVEHRGEAGAPASGHGVYGISVAAELSGIPVQSLRLYERYGLLTPARSQGGTRRYSADDLARLRRISGLVEAGVNLAGIARILELEDDNETLAAANTDLRSTNRTLREAAKAAKPAESRDREGTRR</sequence>
<dbReference type="SUPFAM" id="SSF46955">
    <property type="entry name" value="Putative DNA-binding domain"/>
    <property type="match status" value="1"/>
</dbReference>
<dbReference type="Proteomes" id="UP000466578">
    <property type="component" value="Chromosome"/>
</dbReference>
<evidence type="ECO:0000259" key="3">
    <source>
        <dbReference type="PROSITE" id="PS50937"/>
    </source>
</evidence>
<feature type="region of interest" description="Disordered" evidence="2">
    <location>
        <begin position="104"/>
        <end position="134"/>
    </location>
</feature>
<evidence type="ECO:0000313" key="4">
    <source>
        <dbReference type="EMBL" id="BBY68497.1"/>
    </source>
</evidence>
<dbReference type="SMART" id="SM00422">
    <property type="entry name" value="HTH_MERR"/>
    <property type="match status" value="1"/>
</dbReference>
<proteinExistence type="predicted"/>
<dbReference type="Pfam" id="PF13411">
    <property type="entry name" value="MerR_1"/>
    <property type="match status" value="1"/>
</dbReference>
<dbReference type="InterPro" id="IPR009061">
    <property type="entry name" value="DNA-bd_dom_put_sf"/>
</dbReference>
<feature type="domain" description="HTH merR-type" evidence="3">
    <location>
        <begin position="25"/>
        <end position="93"/>
    </location>
</feature>
<dbReference type="Gene3D" id="1.10.1660.10">
    <property type="match status" value="1"/>
</dbReference>
<evidence type="ECO:0000256" key="1">
    <source>
        <dbReference type="ARBA" id="ARBA00023125"/>
    </source>
</evidence>
<gene>
    <name evidence="4" type="ORF">MPRI_06840</name>
</gene>
<dbReference type="CDD" id="cd04766">
    <property type="entry name" value="HTH_HspR"/>
    <property type="match status" value="1"/>
</dbReference>